<sequence length="431" mass="46177">MKGNYRWRIAGLLFFAGMLNYLDRAALSVVAPLLKTELHIDDAQMGFIFSSFFIGYCALCFVGGWAADTYGPKKVFAWAAGIWSLFCGLTAIITGYVHLLIFRVLFGMGEGPMGTTTNKAITNWFPREEAGRALGFTNCGQPLGAAVAGPIVGLVALNYGWRVSFVVIALLGALWLVAWLLIFKDTPEQHPKVSEAERELIRVSRAEVLVEGVQEGRSLVSYIFSAPVLAVATAFFCFNYVLYFFLTWLPSYLMDFQHLDIKSMSIIAVIPWLGAAVGFLGGGFVTDALARKLGNVILARKCVLIVGLGVAASCVMITTQVSSLSMAVACITVSSIFLFVTPQICWGLIQDIVPKNRVGGTGGFVHLLANLAGIIAPSLTGLVVQYGGGYNVAFVIAAGVCGLGMLVVILAVRGYAPAAENQRTSPSVALK</sequence>
<dbReference type="PANTHER" id="PTHR11662:SF399">
    <property type="entry name" value="FI19708P1-RELATED"/>
    <property type="match status" value="1"/>
</dbReference>
<keyword evidence="4 7" id="KW-1133">Transmembrane helix</keyword>
<comment type="similarity">
    <text evidence="6">Belongs to the major facilitator superfamily. Phthalate permease family.</text>
</comment>
<evidence type="ECO:0000256" key="3">
    <source>
        <dbReference type="ARBA" id="ARBA00022692"/>
    </source>
</evidence>
<dbReference type="EMBL" id="JACAQA010000017">
    <property type="protein sequence ID" value="NWB87203.1"/>
    <property type="molecule type" value="Genomic_DNA"/>
</dbReference>
<dbReference type="AlphaFoldDB" id="A0A7Y7WTA8"/>
<dbReference type="InterPro" id="IPR020846">
    <property type="entry name" value="MFS_dom"/>
</dbReference>
<keyword evidence="2" id="KW-1003">Cell membrane</keyword>
<feature type="transmembrane region" description="Helical" evidence="7">
    <location>
        <begin position="326"/>
        <end position="349"/>
    </location>
</feature>
<dbReference type="PIRSF" id="PIRSF002808">
    <property type="entry name" value="Hexose_phosphate_transp"/>
    <property type="match status" value="1"/>
</dbReference>
<dbReference type="CDD" id="cd17319">
    <property type="entry name" value="MFS_ExuT_GudP_like"/>
    <property type="match status" value="1"/>
</dbReference>
<accession>A0A7Y7WTA8</accession>
<dbReference type="PROSITE" id="PS50850">
    <property type="entry name" value="MFS"/>
    <property type="match status" value="1"/>
</dbReference>
<feature type="transmembrane region" description="Helical" evidence="7">
    <location>
        <begin position="361"/>
        <end position="384"/>
    </location>
</feature>
<comment type="caution">
    <text evidence="9">The sequence shown here is derived from an EMBL/GenBank/DDBJ whole genome shotgun (WGS) entry which is preliminary data.</text>
</comment>
<dbReference type="Pfam" id="PF07690">
    <property type="entry name" value="MFS_1"/>
    <property type="match status" value="1"/>
</dbReference>
<evidence type="ECO:0000313" key="9">
    <source>
        <dbReference type="EMBL" id="NWB87203.1"/>
    </source>
</evidence>
<evidence type="ECO:0000256" key="4">
    <source>
        <dbReference type="ARBA" id="ARBA00022989"/>
    </source>
</evidence>
<feature type="transmembrane region" description="Helical" evidence="7">
    <location>
        <begin position="390"/>
        <end position="412"/>
    </location>
</feature>
<dbReference type="InterPro" id="IPR050382">
    <property type="entry name" value="MFS_Na/Anion_cotransporter"/>
</dbReference>
<evidence type="ECO:0000256" key="5">
    <source>
        <dbReference type="ARBA" id="ARBA00023136"/>
    </source>
</evidence>
<name>A0A7Y7WTA8_9PSED</name>
<dbReference type="GO" id="GO:0022857">
    <property type="term" value="F:transmembrane transporter activity"/>
    <property type="evidence" value="ECO:0007669"/>
    <property type="project" value="InterPro"/>
</dbReference>
<evidence type="ECO:0000259" key="8">
    <source>
        <dbReference type="PROSITE" id="PS50850"/>
    </source>
</evidence>
<dbReference type="RefSeq" id="WP_177102167.1">
    <property type="nucleotide sequence ID" value="NZ_JACAQA010000017.1"/>
</dbReference>
<dbReference type="PANTHER" id="PTHR11662">
    <property type="entry name" value="SOLUTE CARRIER FAMILY 17"/>
    <property type="match status" value="1"/>
</dbReference>
<dbReference type="Proteomes" id="UP000522864">
    <property type="component" value="Unassembled WGS sequence"/>
</dbReference>
<dbReference type="InterPro" id="IPR011701">
    <property type="entry name" value="MFS"/>
</dbReference>
<reference evidence="9 10" key="1">
    <citation type="submission" date="2020-04" db="EMBL/GenBank/DDBJ databases">
        <title>Molecular characterization of pseudomonads from Agaricus bisporus reveal novel blotch 2 pathogens in Western Europe.</title>
        <authorList>
            <person name="Taparia T."/>
            <person name="Krijger M."/>
            <person name="Haynes E."/>
            <person name="Elpinstone J.G."/>
            <person name="Noble R."/>
            <person name="Van Der Wolf J."/>
        </authorList>
    </citation>
    <scope>NUCLEOTIDE SEQUENCE [LARGE SCALE GENOMIC DNA]</scope>
    <source>
        <strain evidence="9 10">G9001</strain>
    </source>
</reference>
<proteinExistence type="inferred from homology"/>
<dbReference type="InterPro" id="IPR000849">
    <property type="entry name" value="Sugar_P_transporter"/>
</dbReference>
<protein>
    <submittedName>
        <fullName evidence="9">MFS transporter</fullName>
    </submittedName>
</protein>
<feature type="transmembrane region" description="Helical" evidence="7">
    <location>
        <begin position="159"/>
        <end position="182"/>
    </location>
</feature>
<evidence type="ECO:0000256" key="7">
    <source>
        <dbReference type="SAM" id="Phobius"/>
    </source>
</evidence>
<feature type="transmembrane region" description="Helical" evidence="7">
    <location>
        <begin position="75"/>
        <end position="101"/>
    </location>
</feature>
<feature type="transmembrane region" description="Helical" evidence="7">
    <location>
        <begin position="302"/>
        <end position="320"/>
    </location>
</feature>
<evidence type="ECO:0000256" key="6">
    <source>
        <dbReference type="ARBA" id="ARBA00038514"/>
    </source>
</evidence>
<keyword evidence="5 7" id="KW-0472">Membrane</keyword>
<comment type="subcellular location">
    <subcellularLocation>
        <location evidence="1">Cell membrane</location>
        <topology evidence="1">Multi-pass membrane protein</topology>
    </subcellularLocation>
</comment>
<keyword evidence="3 7" id="KW-0812">Transmembrane</keyword>
<dbReference type="Gene3D" id="1.20.1250.20">
    <property type="entry name" value="MFS general substrate transporter like domains"/>
    <property type="match status" value="2"/>
</dbReference>
<evidence type="ECO:0000313" key="10">
    <source>
        <dbReference type="Proteomes" id="UP000522864"/>
    </source>
</evidence>
<organism evidence="9 10">
    <name type="scientific">Pseudomonas gingeri</name>
    <dbReference type="NCBI Taxonomy" id="117681"/>
    <lineage>
        <taxon>Bacteria</taxon>
        <taxon>Pseudomonadati</taxon>
        <taxon>Pseudomonadota</taxon>
        <taxon>Gammaproteobacteria</taxon>
        <taxon>Pseudomonadales</taxon>
        <taxon>Pseudomonadaceae</taxon>
        <taxon>Pseudomonas</taxon>
    </lineage>
</organism>
<feature type="transmembrane region" description="Helical" evidence="7">
    <location>
        <begin position="266"/>
        <end position="290"/>
    </location>
</feature>
<feature type="transmembrane region" description="Helical" evidence="7">
    <location>
        <begin position="44"/>
        <end position="63"/>
    </location>
</feature>
<gene>
    <name evidence="9" type="ORF">HX830_20210</name>
</gene>
<feature type="domain" description="Major facilitator superfamily (MFS) profile" evidence="8">
    <location>
        <begin position="9"/>
        <end position="416"/>
    </location>
</feature>
<feature type="transmembrane region" description="Helical" evidence="7">
    <location>
        <begin position="219"/>
        <end position="246"/>
    </location>
</feature>
<dbReference type="InterPro" id="IPR036259">
    <property type="entry name" value="MFS_trans_sf"/>
</dbReference>
<evidence type="ECO:0000256" key="1">
    <source>
        <dbReference type="ARBA" id="ARBA00004651"/>
    </source>
</evidence>
<evidence type="ECO:0000256" key="2">
    <source>
        <dbReference type="ARBA" id="ARBA00022475"/>
    </source>
</evidence>
<dbReference type="GO" id="GO:0005886">
    <property type="term" value="C:plasma membrane"/>
    <property type="evidence" value="ECO:0007669"/>
    <property type="project" value="UniProtKB-SubCell"/>
</dbReference>
<dbReference type="SUPFAM" id="SSF103473">
    <property type="entry name" value="MFS general substrate transporter"/>
    <property type="match status" value="1"/>
</dbReference>